<keyword evidence="2" id="KW-1185">Reference proteome</keyword>
<name>A0A158PAN9_ANGCA</name>
<protein>
    <submittedName>
        <fullName evidence="3">Neur_chan_memb domain-containing protein</fullName>
    </submittedName>
</protein>
<evidence type="ECO:0000313" key="2">
    <source>
        <dbReference type="Proteomes" id="UP000035642"/>
    </source>
</evidence>
<organism evidence="2 3">
    <name type="scientific">Angiostrongylus cantonensis</name>
    <name type="common">Rat lungworm</name>
    <dbReference type="NCBI Taxonomy" id="6313"/>
    <lineage>
        <taxon>Eukaryota</taxon>
        <taxon>Metazoa</taxon>
        <taxon>Ecdysozoa</taxon>
        <taxon>Nematoda</taxon>
        <taxon>Chromadorea</taxon>
        <taxon>Rhabditida</taxon>
        <taxon>Rhabditina</taxon>
        <taxon>Rhabditomorpha</taxon>
        <taxon>Strongyloidea</taxon>
        <taxon>Metastrongylidae</taxon>
        <taxon>Angiostrongylus</taxon>
    </lineage>
</organism>
<sequence length="160" mass="17835">MDTLFKLKTVTLRQALKGWVPKGRLINIDDLVDYVLYRGPMFSSEMSTLAHLSHLSVFTRKAVICVLLLPLNTLLLAGANSYEGKHIPTGEYENGVISDVLLLFGYVLAVIVYLKVPNRGYPMDQKPSDEPSDHLSVRMMQDACAAVELTALSISMEKDY</sequence>
<reference evidence="2" key="1">
    <citation type="submission" date="2012-09" db="EMBL/GenBank/DDBJ databases">
        <authorList>
            <person name="Martin A.A."/>
        </authorList>
    </citation>
    <scope>NUCLEOTIDE SEQUENCE</scope>
</reference>
<evidence type="ECO:0000256" key="1">
    <source>
        <dbReference type="SAM" id="Phobius"/>
    </source>
</evidence>
<keyword evidence="1" id="KW-0472">Membrane</keyword>
<dbReference type="AlphaFoldDB" id="A0A158PAN9"/>
<dbReference type="Proteomes" id="UP000035642">
    <property type="component" value="Unassembled WGS sequence"/>
</dbReference>
<keyword evidence="1" id="KW-1133">Transmembrane helix</keyword>
<proteinExistence type="predicted"/>
<keyword evidence="1" id="KW-0812">Transmembrane</keyword>
<feature type="transmembrane region" description="Helical" evidence="1">
    <location>
        <begin position="62"/>
        <end position="82"/>
    </location>
</feature>
<dbReference type="WBParaSite" id="ACAC_0000979801-mRNA-1">
    <property type="protein sequence ID" value="ACAC_0000979801-mRNA-1"/>
    <property type="gene ID" value="ACAC_0000979801"/>
</dbReference>
<evidence type="ECO:0000313" key="3">
    <source>
        <dbReference type="WBParaSite" id="ACAC_0000979801-mRNA-1"/>
    </source>
</evidence>
<feature type="transmembrane region" description="Helical" evidence="1">
    <location>
        <begin position="94"/>
        <end position="116"/>
    </location>
</feature>
<accession>A0A158PAN9</accession>
<reference evidence="3" key="2">
    <citation type="submission" date="2016-04" db="UniProtKB">
        <authorList>
            <consortium name="WormBaseParasite"/>
        </authorList>
    </citation>
    <scope>IDENTIFICATION</scope>
</reference>